<feature type="chain" id="PRO_5042885332" evidence="7">
    <location>
        <begin position="24"/>
        <end position="312"/>
    </location>
</feature>
<evidence type="ECO:0000256" key="6">
    <source>
        <dbReference type="ARBA" id="ARBA00023180"/>
    </source>
</evidence>
<dbReference type="SUPFAM" id="SSF48537">
    <property type="entry name" value="Phospholipase C/P1 nuclease"/>
    <property type="match status" value="1"/>
</dbReference>
<protein>
    <submittedName>
        <fullName evidence="8">Endonuclease</fullName>
    </submittedName>
</protein>
<sequence>MYQRILKITVGIFLFFHTSFHAAAWSMQGHMVIASISWQALNENSRARLSIILAEHPNRKTWEQWYQKYGDGINEQAFYLMCASKWPDDIKSNSFPYEGPKNGFWHYTNGRVDFEDQHDACYRPAKGKDIFNGLEHAQNHMKKSELAEKAIAICWMSHLLQDLHQPLHAASLYSGPYKNNSSGDKGGNDFFIKTKAENKTAYRLHSYWDQLLGRSQNQKKAWQKGLSIYSKFKGQKVNTEYLPGQWQKESFQLAKEEVYLSGKLKPAASKEKATVLPKDYSKNAKQIAEVQAYTAAMRLVQWIEQSLEPTSL</sequence>
<evidence type="ECO:0000256" key="3">
    <source>
        <dbReference type="ARBA" id="ARBA00022759"/>
    </source>
</evidence>
<keyword evidence="1" id="KW-0540">Nuclease</keyword>
<dbReference type="GO" id="GO:0004519">
    <property type="term" value="F:endonuclease activity"/>
    <property type="evidence" value="ECO:0007669"/>
    <property type="project" value="UniProtKB-KW"/>
</dbReference>
<gene>
    <name evidence="8" type="ORF">PEDI_36560</name>
</gene>
<dbReference type="RefSeq" id="WP_338238310.1">
    <property type="nucleotide sequence ID" value="NZ_BQKE01000002.1"/>
</dbReference>
<keyword evidence="6" id="KW-0325">Glycoprotein</keyword>
<evidence type="ECO:0000256" key="2">
    <source>
        <dbReference type="ARBA" id="ARBA00022723"/>
    </source>
</evidence>
<keyword evidence="4" id="KW-0378">Hydrolase</keyword>
<organism evidence="8 9">
    <name type="scientific">Persicobacter diffluens</name>
    <dbReference type="NCBI Taxonomy" id="981"/>
    <lineage>
        <taxon>Bacteria</taxon>
        <taxon>Pseudomonadati</taxon>
        <taxon>Bacteroidota</taxon>
        <taxon>Cytophagia</taxon>
        <taxon>Cytophagales</taxon>
        <taxon>Persicobacteraceae</taxon>
        <taxon>Persicobacter</taxon>
    </lineage>
</organism>
<dbReference type="Proteomes" id="UP001310022">
    <property type="component" value="Unassembled WGS sequence"/>
</dbReference>
<keyword evidence="7" id="KW-0732">Signal</keyword>
<reference evidence="8 9" key="1">
    <citation type="submission" date="2021-12" db="EMBL/GenBank/DDBJ databases">
        <title>Genome sequencing of bacteria with rrn-lacking chromosome and rrn-plasmid.</title>
        <authorList>
            <person name="Anda M."/>
            <person name="Iwasaki W."/>
        </authorList>
    </citation>
    <scope>NUCLEOTIDE SEQUENCE [LARGE SCALE GENOMIC DNA]</scope>
    <source>
        <strain evidence="8 9">NBRC 15940</strain>
    </source>
</reference>
<dbReference type="Pfam" id="PF02265">
    <property type="entry name" value="S1-P1_nuclease"/>
    <property type="match status" value="1"/>
</dbReference>
<dbReference type="InterPro" id="IPR008947">
    <property type="entry name" value="PLipase_C/P1_nuclease_dom_sf"/>
</dbReference>
<dbReference type="GO" id="GO:0003676">
    <property type="term" value="F:nucleic acid binding"/>
    <property type="evidence" value="ECO:0007669"/>
    <property type="project" value="InterPro"/>
</dbReference>
<dbReference type="CDD" id="cd11010">
    <property type="entry name" value="S1-P1_nuclease"/>
    <property type="match status" value="1"/>
</dbReference>
<keyword evidence="2" id="KW-0479">Metal-binding</keyword>
<dbReference type="GO" id="GO:0016788">
    <property type="term" value="F:hydrolase activity, acting on ester bonds"/>
    <property type="evidence" value="ECO:0007669"/>
    <property type="project" value="InterPro"/>
</dbReference>
<dbReference type="AlphaFoldDB" id="A0AAN4VZS2"/>
<keyword evidence="9" id="KW-1185">Reference proteome</keyword>
<evidence type="ECO:0000313" key="8">
    <source>
        <dbReference type="EMBL" id="GJM63104.1"/>
    </source>
</evidence>
<comment type="caution">
    <text evidence="8">The sequence shown here is derived from an EMBL/GenBank/DDBJ whole genome shotgun (WGS) entry which is preliminary data.</text>
</comment>
<dbReference type="PANTHER" id="PTHR33146">
    <property type="entry name" value="ENDONUCLEASE 4"/>
    <property type="match status" value="1"/>
</dbReference>
<dbReference type="EMBL" id="BQKE01000002">
    <property type="protein sequence ID" value="GJM63104.1"/>
    <property type="molecule type" value="Genomic_DNA"/>
</dbReference>
<keyword evidence="5" id="KW-1015">Disulfide bond</keyword>
<dbReference type="GO" id="GO:0046872">
    <property type="term" value="F:metal ion binding"/>
    <property type="evidence" value="ECO:0007669"/>
    <property type="project" value="UniProtKB-KW"/>
</dbReference>
<dbReference type="InterPro" id="IPR003154">
    <property type="entry name" value="S1/P1nuclease"/>
</dbReference>
<accession>A0AAN4VZS2</accession>
<proteinExistence type="predicted"/>
<evidence type="ECO:0000256" key="4">
    <source>
        <dbReference type="ARBA" id="ARBA00022801"/>
    </source>
</evidence>
<name>A0AAN4VZS2_9BACT</name>
<feature type="signal peptide" evidence="7">
    <location>
        <begin position="1"/>
        <end position="23"/>
    </location>
</feature>
<keyword evidence="3 8" id="KW-0255">Endonuclease</keyword>
<dbReference type="Gene3D" id="1.10.575.10">
    <property type="entry name" value="P1 Nuclease"/>
    <property type="match status" value="1"/>
</dbReference>
<evidence type="ECO:0000256" key="7">
    <source>
        <dbReference type="SAM" id="SignalP"/>
    </source>
</evidence>
<evidence type="ECO:0000256" key="1">
    <source>
        <dbReference type="ARBA" id="ARBA00022722"/>
    </source>
</evidence>
<evidence type="ECO:0000313" key="9">
    <source>
        <dbReference type="Proteomes" id="UP001310022"/>
    </source>
</evidence>
<evidence type="ECO:0000256" key="5">
    <source>
        <dbReference type="ARBA" id="ARBA00023157"/>
    </source>
</evidence>
<dbReference type="PANTHER" id="PTHR33146:SF10">
    <property type="entry name" value="STRAND-SPECIFIC NUCLEASE, PUTATIVE-RELATED"/>
    <property type="match status" value="1"/>
</dbReference>
<dbReference type="GO" id="GO:0006308">
    <property type="term" value="P:DNA catabolic process"/>
    <property type="evidence" value="ECO:0007669"/>
    <property type="project" value="InterPro"/>
</dbReference>